<dbReference type="FunFam" id="3.40.50.300:FF:000421">
    <property type="entry name" value="Branched-chain amino acid ABC transporter ATP-binding protein"/>
    <property type="match status" value="1"/>
</dbReference>
<keyword evidence="7" id="KW-1185">Reference proteome</keyword>
<name>A0A515DDZ2_9BURK</name>
<dbReference type="InterPro" id="IPR032823">
    <property type="entry name" value="BCA_ABC_TP_C"/>
</dbReference>
<feature type="domain" description="ABC transporter" evidence="5">
    <location>
        <begin position="6"/>
        <end position="247"/>
    </location>
</feature>
<dbReference type="RefSeq" id="WP_142820057.1">
    <property type="nucleotide sequence ID" value="NZ_CP035503.1"/>
</dbReference>
<gene>
    <name evidence="6" type="ORF">EUB48_15965</name>
</gene>
<dbReference type="PANTHER" id="PTHR45772:SF3">
    <property type="entry name" value="ABC TRANSPORTER ATP-BINDING PROTEIN"/>
    <property type="match status" value="1"/>
</dbReference>
<dbReference type="PANTHER" id="PTHR45772">
    <property type="entry name" value="CONSERVED COMPONENT OF ABC TRANSPORTER FOR NATURAL AMINO ACIDS-RELATED"/>
    <property type="match status" value="1"/>
</dbReference>
<evidence type="ECO:0000256" key="3">
    <source>
        <dbReference type="ARBA" id="ARBA00022741"/>
    </source>
</evidence>
<dbReference type="InterPro" id="IPR003439">
    <property type="entry name" value="ABC_transporter-like_ATP-bd"/>
</dbReference>
<dbReference type="InterPro" id="IPR027417">
    <property type="entry name" value="P-loop_NTPase"/>
</dbReference>
<accession>A0A515DDZ2</accession>
<dbReference type="EMBL" id="CP035503">
    <property type="protein sequence ID" value="QDL38617.1"/>
    <property type="molecule type" value="Genomic_DNA"/>
</dbReference>
<evidence type="ECO:0000256" key="4">
    <source>
        <dbReference type="ARBA" id="ARBA00022840"/>
    </source>
</evidence>
<dbReference type="Proteomes" id="UP000316798">
    <property type="component" value="Chromosome"/>
</dbReference>
<dbReference type="AlphaFoldDB" id="A0A515DDZ2"/>
<dbReference type="Pfam" id="PF00005">
    <property type="entry name" value="ABC_tran"/>
    <property type="match status" value="1"/>
</dbReference>
<keyword evidence="4 6" id="KW-0067">ATP-binding</keyword>
<dbReference type="OrthoDB" id="9781337at2"/>
<dbReference type="Gene3D" id="3.40.50.300">
    <property type="entry name" value="P-loop containing nucleotide triphosphate hydrolases"/>
    <property type="match status" value="1"/>
</dbReference>
<reference evidence="6 7" key="1">
    <citation type="submission" date="2019-01" db="EMBL/GenBank/DDBJ databases">
        <title>Genomic insights into a novel species Rhodoferax sp.</title>
        <authorList>
            <person name="Jin L."/>
        </authorList>
    </citation>
    <scope>NUCLEOTIDE SEQUENCE [LARGE SCALE GENOMIC DNA]</scope>
    <source>
        <strain evidence="6 7">CHu59-6-5</strain>
    </source>
</reference>
<dbReference type="SUPFAM" id="SSF52540">
    <property type="entry name" value="P-loop containing nucleoside triphosphate hydrolases"/>
    <property type="match status" value="1"/>
</dbReference>
<keyword evidence="1" id="KW-0813">Transport</keyword>
<evidence type="ECO:0000313" key="7">
    <source>
        <dbReference type="Proteomes" id="UP000316798"/>
    </source>
</evidence>
<keyword evidence="2" id="KW-1003">Cell membrane</keyword>
<dbReference type="Pfam" id="PF12399">
    <property type="entry name" value="BCA_ABC_TP_C"/>
    <property type="match status" value="1"/>
</dbReference>
<evidence type="ECO:0000259" key="5">
    <source>
        <dbReference type="PROSITE" id="PS50893"/>
    </source>
</evidence>
<evidence type="ECO:0000256" key="2">
    <source>
        <dbReference type="ARBA" id="ARBA00022475"/>
    </source>
</evidence>
<dbReference type="CDD" id="cd03219">
    <property type="entry name" value="ABC_Mj1267_LivG_branched"/>
    <property type="match status" value="1"/>
</dbReference>
<dbReference type="SMART" id="SM00382">
    <property type="entry name" value="AAA"/>
    <property type="match status" value="1"/>
</dbReference>
<dbReference type="GO" id="GO:0005524">
    <property type="term" value="F:ATP binding"/>
    <property type="evidence" value="ECO:0007669"/>
    <property type="project" value="UniProtKB-KW"/>
</dbReference>
<protein>
    <submittedName>
        <fullName evidence="6">ABC transporter ATP-binding protein</fullName>
    </submittedName>
</protein>
<evidence type="ECO:0000313" key="6">
    <source>
        <dbReference type="EMBL" id="QDL38617.1"/>
    </source>
</evidence>
<proteinExistence type="predicted"/>
<keyword evidence="2" id="KW-0472">Membrane</keyword>
<sequence>MTDFILQTTGLKRSFAGIRAVDGVDLAVRRGSIHAVIGPNGAGKTTLFNLLTKFLEPTEGRILLRGEDITAAGPAQIASLGMVRSFQISSVFTRLTALQNVRVALMRRGGHSFHFWRSHRDLDRHNQRAMELLAAVGLERWAHERAARLPYGRKRALEIATTLALEPDVLLLDEPLAGMGQEDVEQVAALIKSLAGPRTVLLVEHNLKVIAQLADVITVMARGRVIAEGPYATVSQNPEVRSAYLGSSHA</sequence>
<evidence type="ECO:0000256" key="1">
    <source>
        <dbReference type="ARBA" id="ARBA00022448"/>
    </source>
</evidence>
<organism evidence="6 7">
    <name type="scientific">Rhodoferax sediminis</name>
    <dbReference type="NCBI Taxonomy" id="2509614"/>
    <lineage>
        <taxon>Bacteria</taxon>
        <taxon>Pseudomonadati</taxon>
        <taxon>Pseudomonadota</taxon>
        <taxon>Betaproteobacteria</taxon>
        <taxon>Burkholderiales</taxon>
        <taxon>Comamonadaceae</taxon>
        <taxon>Rhodoferax</taxon>
    </lineage>
</organism>
<dbReference type="GO" id="GO:0016887">
    <property type="term" value="F:ATP hydrolysis activity"/>
    <property type="evidence" value="ECO:0007669"/>
    <property type="project" value="InterPro"/>
</dbReference>
<keyword evidence="3" id="KW-0547">Nucleotide-binding</keyword>
<dbReference type="InterPro" id="IPR003593">
    <property type="entry name" value="AAA+_ATPase"/>
</dbReference>
<dbReference type="KEGG" id="rhf:EUB48_15965"/>
<dbReference type="PROSITE" id="PS50893">
    <property type="entry name" value="ABC_TRANSPORTER_2"/>
    <property type="match status" value="1"/>
</dbReference>
<dbReference type="InterPro" id="IPR051120">
    <property type="entry name" value="ABC_AA/LPS_Transport"/>
</dbReference>
<dbReference type="GO" id="GO:0005886">
    <property type="term" value="C:plasma membrane"/>
    <property type="evidence" value="ECO:0007669"/>
    <property type="project" value="TreeGrafter"/>
</dbReference>